<comment type="caution">
    <text evidence="2">The sequence shown here is derived from an EMBL/GenBank/DDBJ whole genome shotgun (WGS) entry which is preliminary data.</text>
</comment>
<dbReference type="PANTHER" id="PTHR36617">
    <property type="entry name" value="PROTEIN, PUTATIVE-RELATED"/>
    <property type="match status" value="1"/>
</dbReference>
<evidence type="ECO:0000259" key="1">
    <source>
        <dbReference type="Pfam" id="PF13966"/>
    </source>
</evidence>
<dbReference type="AlphaFoldDB" id="A0AAU9PJ37"/>
<protein>
    <recommendedName>
        <fullName evidence="1">Reverse transcriptase zinc-binding domain-containing protein</fullName>
    </recommendedName>
</protein>
<dbReference type="Proteomes" id="UP001157418">
    <property type="component" value="Unassembled WGS sequence"/>
</dbReference>
<dbReference type="EMBL" id="CAKMRJ010005634">
    <property type="protein sequence ID" value="CAH1450209.1"/>
    <property type="molecule type" value="Genomic_DNA"/>
</dbReference>
<dbReference type="PANTHER" id="PTHR36617:SF15">
    <property type="entry name" value="REVERSE TRANSCRIPTASE ZINC-BINDING DOMAIN-CONTAINING PROTEIN"/>
    <property type="match status" value="1"/>
</dbReference>
<feature type="domain" description="Reverse transcriptase zinc-binding" evidence="1">
    <location>
        <begin position="105"/>
        <end position="171"/>
    </location>
</feature>
<dbReference type="InterPro" id="IPR026960">
    <property type="entry name" value="RVT-Znf"/>
</dbReference>
<evidence type="ECO:0000313" key="3">
    <source>
        <dbReference type="Proteomes" id="UP001157418"/>
    </source>
</evidence>
<name>A0AAU9PJ37_9ASTR</name>
<proteinExistence type="predicted"/>
<dbReference type="Pfam" id="PF13966">
    <property type="entry name" value="zf-RVT"/>
    <property type="match status" value="1"/>
</dbReference>
<reference evidence="2 3" key="1">
    <citation type="submission" date="2022-01" db="EMBL/GenBank/DDBJ databases">
        <authorList>
            <person name="Xiong W."/>
            <person name="Schranz E."/>
        </authorList>
    </citation>
    <scope>NUCLEOTIDE SEQUENCE [LARGE SCALE GENOMIC DNA]</scope>
</reference>
<gene>
    <name evidence="2" type="ORF">LVIROSA_LOCUS35645</name>
</gene>
<sequence>MLLWKDKWIAHKTLQELFPHLYALESRKTCFISEMREGGVFKWEWKSTPNSDPANQELVDLNLILCDYNFLQEHDKFRCKLNPDGEYTLKALRRLVDSKITNIGGEPFIWLQIVPTKVSSFVWRMKQGRILVAVELSKRGVQTDSRIYKLCNIGEESADHLLMSCAFASEVIKRTLNQCGIRQVQFTKVKELLDFGARWGN</sequence>
<accession>A0AAU9PJ37</accession>
<keyword evidence="3" id="KW-1185">Reference proteome</keyword>
<evidence type="ECO:0000313" key="2">
    <source>
        <dbReference type="EMBL" id="CAH1450209.1"/>
    </source>
</evidence>
<organism evidence="2 3">
    <name type="scientific">Lactuca virosa</name>
    <dbReference type="NCBI Taxonomy" id="75947"/>
    <lineage>
        <taxon>Eukaryota</taxon>
        <taxon>Viridiplantae</taxon>
        <taxon>Streptophyta</taxon>
        <taxon>Embryophyta</taxon>
        <taxon>Tracheophyta</taxon>
        <taxon>Spermatophyta</taxon>
        <taxon>Magnoliopsida</taxon>
        <taxon>eudicotyledons</taxon>
        <taxon>Gunneridae</taxon>
        <taxon>Pentapetalae</taxon>
        <taxon>asterids</taxon>
        <taxon>campanulids</taxon>
        <taxon>Asterales</taxon>
        <taxon>Asteraceae</taxon>
        <taxon>Cichorioideae</taxon>
        <taxon>Cichorieae</taxon>
        <taxon>Lactucinae</taxon>
        <taxon>Lactuca</taxon>
    </lineage>
</organism>